<dbReference type="PANTHER" id="PTHR46900:SF4">
    <property type="entry name" value="FERM AND PDZ DOMAIN CONTAINING 2"/>
    <property type="match status" value="1"/>
</dbReference>
<dbReference type="AlphaFoldDB" id="A0A7J8DP77"/>
<feature type="domain" description="FERM N-terminal" evidence="1">
    <location>
        <begin position="71"/>
        <end position="112"/>
    </location>
</feature>
<dbReference type="InterPro" id="IPR018979">
    <property type="entry name" value="FERM_N"/>
</dbReference>
<sequence>MRLEESVLLRRMASAVWGNDSAQDPGSRPFGSLPRATNFSLSSCVSSLLCPRSAGSQDQKREILLDPQGPLLSGQNLEVRCDITATTGAIFNAVMSFAKLGELTYFGLAYMKGPSAAPGVRHAGPPSSSGQGTACRGHDLGTCARGVIVYEVKDGSRIATLRFQ</sequence>
<reference evidence="2 3" key="1">
    <citation type="journal article" date="2020" name="Nature">
        <title>Six reference-quality genomes reveal evolution of bat adaptations.</title>
        <authorList>
            <person name="Jebb D."/>
            <person name="Huang Z."/>
            <person name="Pippel M."/>
            <person name="Hughes G.M."/>
            <person name="Lavrichenko K."/>
            <person name="Devanna P."/>
            <person name="Winkler S."/>
            <person name="Jermiin L.S."/>
            <person name="Skirmuntt E.C."/>
            <person name="Katzourakis A."/>
            <person name="Burkitt-Gray L."/>
            <person name="Ray D.A."/>
            <person name="Sullivan K.A.M."/>
            <person name="Roscito J.G."/>
            <person name="Kirilenko B.M."/>
            <person name="Davalos L.M."/>
            <person name="Corthals A.P."/>
            <person name="Power M.L."/>
            <person name="Jones G."/>
            <person name="Ransome R.D."/>
            <person name="Dechmann D.K.N."/>
            <person name="Locatelli A.G."/>
            <person name="Puechmaille S.J."/>
            <person name="Fedrigo O."/>
            <person name="Jarvis E.D."/>
            <person name="Hiller M."/>
            <person name="Vernes S.C."/>
            <person name="Myers E.W."/>
            <person name="Teeling E.C."/>
        </authorList>
    </citation>
    <scope>NUCLEOTIDE SEQUENCE [LARGE SCALE GENOMIC DNA]</scope>
    <source>
        <strain evidence="2">MMolMol1</strain>
        <tissue evidence="2">Muscle</tissue>
    </source>
</reference>
<dbReference type="InParanoid" id="A0A7J8DP77"/>
<name>A0A7J8DP77_MOLMO</name>
<dbReference type="InterPro" id="IPR052074">
    <property type="entry name" value="NonRcpt_TyrProt_Phosphatase"/>
</dbReference>
<dbReference type="Pfam" id="PF09379">
    <property type="entry name" value="FERM_N"/>
    <property type="match status" value="1"/>
</dbReference>
<dbReference type="SUPFAM" id="SSF54236">
    <property type="entry name" value="Ubiquitin-like"/>
    <property type="match status" value="1"/>
</dbReference>
<gene>
    <name evidence="2" type="ORF">HJG59_005321</name>
</gene>
<dbReference type="PANTHER" id="PTHR46900">
    <property type="entry name" value="TYROSINE-PROTEIN PHOSPHATASE NON-RECEPTOR TYPE 13"/>
    <property type="match status" value="1"/>
</dbReference>
<protein>
    <recommendedName>
        <fullName evidence="1">FERM N-terminal domain-containing protein</fullName>
    </recommendedName>
</protein>
<evidence type="ECO:0000313" key="3">
    <source>
        <dbReference type="Proteomes" id="UP000550707"/>
    </source>
</evidence>
<keyword evidence="3" id="KW-1185">Reference proteome</keyword>
<organism evidence="2 3">
    <name type="scientific">Molossus molossus</name>
    <name type="common">Pallas' mastiff bat</name>
    <name type="synonym">Vespertilio molossus</name>
    <dbReference type="NCBI Taxonomy" id="27622"/>
    <lineage>
        <taxon>Eukaryota</taxon>
        <taxon>Metazoa</taxon>
        <taxon>Chordata</taxon>
        <taxon>Craniata</taxon>
        <taxon>Vertebrata</taxon>
        <taxon>Euteleostomi</taxon>
        <taxon>Mammalia</taxon>
        <taxon>Eutheria</taxon>
        <taxon>Laurasiatheria</taxon>
        <taxon>Chiroptera</taxon>
        <taxon>Yangochiroptera</taxon>
        <taxon>Molossidae</taxon>
        <taxon>Molossus</taxon>
    </lineage>
</organism>
<evidence type="ECO:0000313" key="2">
    <source>
        <dbReference type="EMBL" id="KAF6424923.1"/>
    </source>
</evidence>
<proteinExistence type="predicted"/>
<dbReference type="Proteomes" id="UP000550707">
    <property type="component" value="Unassembled WGS sequence"/>
</dbReference>
<evidence type="ECO:0000259" key="1">
    <source>
        <dbReference type="Pfam" id="PF09379"/>
    </source>
</evidence>
<dbReference type="EMBL" id="JACASF010000017">
    <property type="protein sequence ID" value="KAF6424923.1"/>
    <property type="molecule type" value="Genomic_DNA"/>
</dbReference>
<accession>A0A7J8DP77</accession>
<dbReference type="InterPro" id="IPR029071">
    <property type="entry name" value="Ubiquitin-like_domsf"/>
</dbReference>
<comment type="caution">
    <text evidence="2">The sequence shown here is derived from an EMBL/GenBank/DDBJ whole genome shotgun (WGS) entry which is preliminary data.</text>
</comment>